<proteinExistence type="predicted"/>
<name>A0AAE3DEQ8_9FIRM</name>
<dbReference type="InterPro" id="IPR038750">
    <property type="entry name" value="YczE/YyaS-like"/>
</dbReference>
<keyword evidence="3" id="KW-1185">Reference proteome</keyword>
<dbReference type="RefSeq" id="WP_302929066.1">
    <property type="nucleotide sequence ID" value="NZ_JAJEPW010000027.1"/>
</dbReference>
<dbReference type="AlphaFoldDB" id="A0AAE3DEQ8"/>
<dbReference type="EMBL" id="JAJEPW010000027">
    <property type="protein sequence ID" value="MCC2129830.1"/>
    <property type="molecule type" value="Genomic_DNA"/>
</dbReference>
<evidence type="ECO:0000313" key="3">
    <source>
        <dbReference type="Proteomes" id="UP001199319"/>
    </source>
</evidence>
<reference evidence="2" key="1">
    <citation type="submission" date="2021-10" db="EMBL/GenBank/DDBJ databases">
        <title>Anaerobic single-cell dispensing facilitates the cultivation of human gut bacteria.</title>
        <authorList>
            <person name="Afrizal A."/>
        </authorList>
    </citation>
    <scope>NUCLEOTIDE SEQUENCE</scope>
    <source>
        <strain evidence="2">CLA-AA-H272</strain>
    </source>
</reference>
<protein>
    <submittedName>
        <fullName evidence="2">DUF6198 family protein</fullName>
    </submittedName>
</protein>
<keyword evidence="1" id="KW-0812">Transmembrane</keyword>
<comment type="caution">
    <text evidence="2">The sequence shown here is derived from an EMBL/GenBank/DDBJ whole genome shotgun (WGS) entry which is preliminary data.</text>
</comment>
<evidence type="ECO:0000256" key="1">
    <source>
        <dbReference type="SAM" id="Phobius"/>
    </source>
</evidence>
<evidence type="ECO:0000313" key="2">
    <source>
        <dbReference type="EMBL" id="MCC2129830.1"/>
    </source>
</evidence>
<feature type="transmembrane region" description="Helical" evidence="1">
    <location>
        <begin position="81"/>
        <end position="107"/>
    </location>
</feature>
<sequence length="224" mass="25268">MKRTFSTELAYVFGIVFVALGVVLMEKADFGVSMVVAPAYLLYRWLSPVWSFVTFGMAEYCLQAVLLLVMCLLLRFRVSYLFSFVTAVVYGFVLDAFMLLGAALPAGSVWLRVIYYALGMLFCAAGVSAMFHTYSKHIRCPDTRSKCAFQPCGQTAHFDFWDAPKPCLIFAKSPWIRGIARELNDIFAMTLFCDFEASQAAISTMISWIFTRKLAYRFLLNAIA</sequence>
<organism evidence="2 3">
    <name type="scientific">Brotocaccenecus cirricatena</name>
    <dbReference type="NCBI Taxonomy" id="3064195"/>
    <lineage>
        <taxon>Bacteria</taxon>
        <taxon>Bacillati</taxon>
        <taxon>Bacillota</taxon>
        <taxon>Clostridia</taxon>
        <taxon>Eubacteriales</taxon>
        <taxon>Oscillospiraceae</taxon>
        <taxon>Brotocaccenecus</taxon>
    </lineage>
</organism>
<dbReference type="Pfam" id="PF19700">
    <property type="entry name" value="DUF6198"/>
    <property type="match status" value="1"/>
</dbReference>
<dbReference type="Proteomes" id="UP001199319">
    <property type="component" value="Unassembled WGS sequence"/>
</dbReference>
<accession>A0AAE3DEQ8</accession>
<feature type="transmembrane region" description="Helical" evidence="1">
    <location>
        <begin position="49"/>
        <end position="74"/>
    </location>
</feature>
<keyword evidence="1" id="KW-1133">Transmembrane helix</keyword>
<keyword evidence="1" id="KW-0472">Membrane</keyword>
<gene>
    <name evidence="2" type="ORF">LKD37_09910</name>
</gene>
<feature type="transmembrane region" description="Helical" evidence="1">
    <location>
        <begin position="113"/>
        <end position="134"/>
    </location>
</feature>